<protein>
    <submittedName>
        <fullName evidence="2">Uncharacterized protein</fullName>
    </submittedName>
</protein>
<evidence type="ECO:0000313" key="2">
    <source>
        <dbReference type="EMBL" id="RIB15325.1"/>
    </source>
</evidence>
<comment type="caution">
    <text evidence="2">The sequence shown here is derived from an EMBL/GenBank/DDBJ whole genome shotgun (WGS) entry which is preliminary data.</text>
</comment>
<organism evidence="2 3">
    <name type="scientific">Gigaspora rosea</name>
    <dbReference type="NCBI Taxonomy" id="44941"/>
    <lineage>
        <taxon>Eukaryota</taxon>
        <taxon>Fungi</taxon>
        <taxon>Fungi incertae sedis</taxon>
        <taxon>Mucoromycota</taxon>
        <taxon>Glomeromycotina</taxon>
        <taxon>Glomeromycetes</taxon>
        <taxon>Diversisporales</taxon>
        <taxon>Gigasporaceae</taxon>
        <taxon>Gigaspora</taxon>
    </lineage>
</organism>
<sequence>MLKSKSDRIFGNLPYVTPEDKNSEKGSSTKDLCENFEKWQSDESILLELNESKSFLEIIKKSYYENMLKMEATRKPEASVVQDNWQWVPLVQEILVEVFLFGKNIKTISTISYSRLESVFLEFWTKSGKTGVPPPKDRHCCSYPNREEGMQVDKQERTRNETWRSGVGKSVEIKF</sequence>
<accession>A0A397UYU8</accession>
<name>A0A397UYU8_9GLOM</name>
<feature type="compositionally biased region" description="Basic and acidic residues" evidence="1">
    <location>
        <begin position="18"/>
        <end position="29"/>
    </location>
</feature>
<evidence type="ECO:0000313" key="3">
    <source>
        <dbReference type="Proteomes" id="UP000266673"/>
    </source>
</evidence>
<gene>
    <name evidence="2" type="ORF">C2G38_2192636</name>
</gene>
<dbReference type="EMBL" id="QKWP01000752">
    <property type="protein sequence ID" value="RIB15325.1"/>
    <property type="molecule type" value="Genomic_DNA"/>
</dbReference>
<dbReference type="Proteomes" id="UP000266673">
    <property type="component" value="Unassembled WGS sequence"/>
</dbReference>
<dbReference type="AlphaFoldDB" id="A0A397UYU8"/>
<evidence type="ECO:0000256" key="1">
    <source>
        <dbReference type="SAM" id="MobiDB-lite"/>
    </source>
</evidence>
<feature type="region of interest" description="Disordered" evidence="1">
    <location>
        <begin position="1"/>
        <end position="29"/>
    </location>
</feature>
<proteinExistence type="predicted"/>
<keyword evidence="3" id="KW-1185">Reference proteome</keyword>
<reference evidence="2 3" key="1">
    <citation type="submission" date="2018-06" db="EMBL/GenBank/DDBJ databases">
        <title>Comparative genomics reveals the genomic features of Rhizophagus irregularis, R. cerebriforme, R. diaphanum and Gigaspora rosea, and their symbiotic lifestyle signature.</title>
        <authorList>
            <person name="Morin E."/>
            <person name="San Clemente H."/>
            <person name="Chen E.C.H."/>
            <person name="De La Providencia I."/>
            <person name="Hainaut M."/>
            <person name="Kuo A."/>
            <person name="Kohler A."/>
            <person name="Murat C."/>
            <person name="Tang N."/>
            <person name="Roy S."/>
            <person name="Loubradou J."/>
            <person name="Henrissat B."/>
            <person name="Grigoriev I.V."/>
            <person name="Corradi N."/>
            <person name="Roux C."/>
            <person name="Martin F.M."/>
        </authorList>
    </citation>
    <scope>NUCLEOTIDE SEQUENCE [LARGE SCALE GENOMIC DNA]</scope>
    <source>
        <strain evidence="2 3">DAOM 194757</strain>
    </source>
</reference>